<sequence length="147" mass="16684">MVLLLSAASEMQSLQGQTFTTPGEITGKYTWTPPIPHAKALVNQLAPADVYLCQKAIDFFMNLCGGHRGIFMRAMEWVQEKQSRNSTPWNWTRALGEASLAWDTENWIDVPDDSLMRKLQASRAIRVNGRKLGEHTRTIFETLVRGY</sequence>
<proteinExistence type="predicted"/>
<evidence type="ECO:0000313" key="1">
    <source>
        <dbReference type="EMBL" id="CAK9086530.1"/>
    </source>
</evidence>
<dbReference type="EMBL" id="CAXAMN010024417">
    <property type="protein sequence ID" value="CAK9086530.1"/>
    <property type="molecule type" value="Genomic_DNA"/>
</dbReference>
<comment type="caution">
    <text evidence="1">The sequence shown here is derived from an EMBL/GenBank/DDBJ whole genome shotgun (WGS) entry which is preliminary data.</text>
</comment>
<gene>
    <name evidence="1" type="ORF">CCMP2556_LOCUS41908</name>
</gene>
<protein>
    <submittedName>
        <fullName evidence="1">Uncharacterized protein</fullName>
    </submittedName>
</protein>
<dbReference type="Proteomes" id="UP001642484">
    <property type="component" value="Unassembled WGS sequence"/>
</dbReference>
<keyword evidence="2" id="KW-1185">Reference proteome</keyword>
<reference evidence="1 2" key="1">
    <citation type="submission" date="2024-02" db="EMBL/GenBank/DDBJ databases">
        <authorList>
            <person name="Chen Y."/>
            <person name="Shah S."/>
            <person name="Dougan E. K."/>
            <person name="Thang M."/>
            <person name="Chan C."/>
        </authorList>
    </citation>
    <scope>NUCLEOTIDE SEQUENCE [LARGE SCALE GENOMIC DNA]</scope>
</reference>
<accession>A0ABP0QGF0</accession>
<name>A0ABP0QGF0_9DINO</name>
<organism evidence="1 2">
    <name type="scientific">Durusdinium trenchii</name>
    <dbReference type="NCBI Taxonomy" id="1381693"/>
    <lineage>
        <taxon>Eukaryota</taxon>
        <taxon>Sar</taxon>
        <taxon>Alveolata</taxon>
        <taxon>Dinophyceae</taxon>
        <taxon>Suessiales</taxon>
        <taxon>Symbiodiniaceae</taxon>
        <taxon>Durusdinium</taxon>
    </lineage>
</organism>
<evidence type="ECO:0000313" key="2">
    <source>
        <dbReference type="Proteomes" id="UP001642484"/>
    </source>
</evidence>